<dbReference type="Pfam" id="PF00466">
    <property type="entry name" value="Ribosomal_L10"/>
    <property type="match status" value="1"/>
</dbReference>
<comment type="similarity">
    <text evidence="1 9">Belongs to the class I-like SAM-binding methyltransferase superfamily. RsmB/NOP family.</text>
</comment>
<dbReference type="FunCoup" id="A0A6P6XYD4">
    <property type="interactions" value="1008"/>
</dbReference>
<dbReference type="CDD" id="cd05795">
    <property type="entry name" value="Ribosomal_P0_L10e"/>
    <property type="match status" value="1"/>
</dbReference>
<dbReference type="InParanoid" id="A0A6P6XYD4"/>
<evidence type="ECO:0000256" key="8">
    <source>
        <dbReference type="ARBA" id="ARBA00023274"/>
    </source>
</evidence>
<evidence type="ECO:0000313" key="12">
    <source>
        <dbReference type="Proteomes" id="UP000515146"/>
    </source>
</evidence>
<evidence type="ECO:0000256" key="6">
    <source>
        <dbReference type="ARBA" id="ARBA00022884"/>
    </source>
</evidence>
<dbReference type="InterPro" id="IPR001790">
    <property type="entry name" value="Ribosomal_uL10"/>
</dbReference>
<dbReference type="AlphaFoldDB" id="A0A6P6XYD4"/>
<sequence>MSAIPASGAKRVKKQVYFARLKELVHSTTRLFIVHADNVRSKQFAQIRYALRGKATILMGKNTMIKTCIRSILSEVPVYEKFLPLVAGNIGIVFCHEDPKEIKKIIAQYKVPAPARQGAIAPCDVFVPPGGTGMDPGQTSFFQSLGIATKIVKGQVEISNEVHIITKGSKVTASQATLLSKLNIQPFTYGLECLTVFDDGETYPADALDISEEDIRSYLLNAISQTASLALGSGLPSETSVAYSVMNAFRKSVESPGPITVRVNRLKTSRKELAVKVIRRGMDVYELADWSKTGLLVKASNVPVGATLEYLTGHYMLMSASSFLPVLALAPRENEVVLDMAAAPGGKSAFLAEMMKNTGALVANDLKKDRLPALASNLHRLGVRNALVTNLDARTFPKYYKSCFDRVLLDAPCSGIGVLRKSPEAKQKRKPEDFQKLAALQRELILAAIDLLHAAKDKGYLVYSTCSLSVEENEMIVQHALKHRAVKLVELPFTFGTPGFKEYQGKKFHESMALCRRIYPHVNNMDGFFVAKLKKLSDQKANEHEHMRLSRTNYQNRNLE</sequence>
<evidence type="ECO:0000313" key="13">
    <source>
        <dbReference type="RefSeq" id="XP_027198060.1"/>
    </source>
</evidence>
<gene>
    <name evidence="13" type="primary">LOC113792350</name>
</gene>
<dbReference type="Proteomes" id="UP000515146">
    <property type="component" value="Unplaced"/>
</dbReference>
<dbReference type="GO" id="GO:0070475">
    <property type="term" value="P:rRNA base methylation"/>
    <property type="evidence" value="ECO:0007669"/>
    <property type="project" value="TreeGrafter"/>
</dbReference>
<evidence type="ECO:0000256" key="3">
    <source>
        <dbReference type="ARBA" id="ARBA00022603"/>
    </source>
</evidence>
<dbReference type="Gene3D" id="3.90.105.20">
    <property type="match status" value="1"/>
</dbReference>
<evidence type="ECO:0000256" key="4">
    <source>
        <dbReference type="ARBA" id="ARBA00022679"/>
    </source>
</evidence>
<evidence type="ECO:0000256" key="2">
    <source>
        <dbReference type="ARBA" id="ARBA00008889"/>
    </source>
</evidence>
<protein>
    <submittedName>
        <fullName evidence="13">25S rRNA (Cytosine-C(5))-methyltransferase nop2-like</fullName>
    </submittedName>
</protein>
<dbReference type="OrthoDB" id="427002at2759"/>
<dbReference type="InterPro" id="IPR049560">
    <property type="entry name" value="MeTrfase_RsmB-F_NOP2_cat"/>
</dbReference>
<dbReference type="RefSeq" id="XP_027198060.1">
    <property type="nucleotide sequence ID" value="XM_027342259.1"/>
</dbReference>
<dbReference type="PANTHER" id="PTHR22807">
    <property type="entry name" value="NOP2 YEAST -RELATED NOL1/NOP2/FMU SUN DOMAIN-CONTAINING"/>
    <property type="match status" value="1"/>
</dbReference>
<dbReference type="GO" id="GO:0005730">
    <property type="term" value="C:nucleolus"/>
    <property type="evidence" value="ECO:0007669"/>
    <property type="project" value="TreeGrafter"/>
</dbReference>
<keyword evidence="5 9" id="KW-0949">S-adenosyl-L-methionine</keyword>
<feature type="binding site" evidence="9">
    <location>
        <position position="392"/>
    </location>
    <ligand>
        <name>S-adenosyl-L-methionine</name>
        <dbReference type="ChEBI" id="CHEBI:59789"/>
    </ligand>
</feature>
<dbReference type="InterPro" id="IPR029063">
    <property type="entry name" value="SAM-dependent_MTases_sf"/>
</dbReference>
<dbReference type="PROSITE" id="PS01153">
    <property type="entry name" value="NOL1_NOP2_SUN"/>
    <property type="match status" value="1"/>
</dbReference>
<evidence type="ECO:0000256" key="10">
    <source>
        <dbReference type="SAM" id="MobiDB-lite"/>
    </source>
</evidence>
<dbReference type="KEGG" id="dpte:113792350"/>
<proteinExistence type="inferred from homology"/>
<keyword evidence="12" id="KW-1185">Reference proteome</keyword>
<dbReference type="InterPro" id="IPR043141">
    <property type="entry name" value="Ribosomal_uL10-like_sf"/>
</dbReference>
<name>A0A6P6XYD4_DERPT</name>
<feature type="domain" description="SAM-dependent MTase RsmB/NOP-type" evidence="11">
    <location>
        <begin position="249"/>
        <end position="536"/>
    </location>
</feature>
<dbReference type="PANTHER" id="PTHR22807:SF30">
    <property type="entry name" value="28S RRNA (CYTOSINE(4447)-C(5))-METHYLTRANSFERASE-RELATED"/>
    <property type="match status" value="1"/>
</dbReference>
<dbReference type="Gene3D" id="3.30.70.1170">
    <property type="entry name" value="Sun protein, domain 3"/>
    <property type="match status" value="1"/>
</dbReference>
<dbReference type="NCBIfam" id="TIGR00446">
    <property type="entry name" value="nop2p"/>
    <property type="match status" value="1"/>
</dbReference>
<dbReference type="GO" id="GO:0003723">
    <property type="term" value="F:RNA binding"/>
    <property type="evidence" value="ECO:0007669"/>
    <property type="project" value="UniProtKB-UniRule"/>
</dbReference>
<comment type="similarity">
    <text evidence="2">Belongs to the universal ribosomal protein uL10 family.</text>
</comment>
<evidence type="ECO:0000256" key="5">
    <source>
        <dbReference type="ARBA" id="ARBA00022691"/>
    </source>
</evidence>
<dbReference type="Pfam" id="PF01189">
    <property type="entry name" value="Methyltr_RsmB-F"/>
    <property type="match status" value="1"/>
</dbReference>
<dbReference type="Gene3D" id="3.40.50.150">
    <property type="entry name" value="Vaccinia Virus protein VP39"/>
    <property type="match status" value="1"/>
</dbReference>
<keyword evidence="8" id="KW-0687">Ribonucleoprotein</keyword>
<dbReference type="InterPro" id="IPR023267">
    <property type="entry name" value="RCMT"/>
</dbReference>
<reference evidence="13" key="1">
    <citation type="submission" date="2025-08" db="UniProtKB">
        <authorList>
            <consortium name="RefSeq"/>
        </authorList>
    </citation>
    <scope>IDENTIFICATION</scope>
    <source>
        <strain evidence="13">Airmid</strain>
    </source>
</reference>
<keyword evidence="4 9" id="KW-0808">Transferase</keyword>
<dbReference type="GO" id="GO:0005840">
    <property type="term" value="C:ribosome"/>
    <property type="evidence" value="ECO:0007669"/>
    <property type="project" value="UniProtKB-KW"/>
</dbReference>
<evidence type="ECO:0000256" key="9">
    <source>
        <dbReference type="PROSITE-ProRule" id="PRU01023"/>
    </source>
</evidence>
<feature type="compositionally biased region" description="Polar residues" evidence="10">
    <location>
        <begin position="550"/>
        <end position="560"/>
    </location>
</feature>
<feature type="binding site" evidence="9">
    <location>
        <position position="365"/>
    </location>
    <ligand>
        <name>S-adenosyl-L-methionine</name>
        <dbReference type="ChEBI" id="CHEBI:59789"/>
    </ligand>
</feature>
<dbReference type="PRINTS" id="PR02008">
    <property type="entry name" value="RCMTFAMILY"/>
</dbReference>
<dbReference type="InterPro" id="IPR001678">
    <property type="entry name" value="MeTrfase_RsmB-F_NOP2_dom"/>
</dbReference>
<dbReference type="SUPFAM" id="SSF160369">
    <property type="entry name" value="Ribosomal protein L10-like"/>
    <property type="match status" value="1"/>
</dbReference>
<organism evidence="12 13">
    <name type="scientific">Dermatophagoides pteronyssinus</name>
    <name type="common">European house dust mite</name>
    <dbReference type="NCBI Taxonomy" id="6956"/>
    <lineage>
        <taxon>Eukaryota</taxon>
        <taxon>Metazoa</taxon>
        <taxon>Ecdysozoa</taxon>
        <taxon>Arthropoda</taxon>
        <taxon>Chelicerata</taxon>
        <taxon>Arachnida</taxon>
        <taxon>Acari</taxon>
        <taxon>Acariformes</taxon>
        <taxon>Sarcoptiformes</taxon>
        <taxon>Astigmata</taxon>
        <taxon>Psoroptidia</taxon>
        <taxon>Analgoidea</taxon>
        <taxon>Pyroglyphidae</taxon>
        <taxon>Dermatophagoidinae</taxon>
        <taxon>Dermatophagoides</taxon>
    </lineage>
</organism>
<accession>A0A6P6XYD4</accession>
<keyword evidence="6 9" id="KW-0694">RNA-binding</keyword>
<evidence type="ECO:0000256" key="1">
    <source>
        <dbReference type="ARBA" id="ARBA00007494"/>
    </source>
</evidence>
<feature type="active site" description="Nucleophile" evidence="9">
    <location>
        <position position="466"/>
    </location>
</feature>
<dbReference type="PROSITE" id="PS51686">
    <property type="entry name" value="SAM_MT_RSMB_NOP"/>
    <property type="match status" value="1"/>
</dbReference>
<dbReference type="InterPro" id="IPR040637">
    <property type="entry name" value="Ribosomal_uL10-like_insert"/>
</dbReference>
<dbReference type="GO" id="GO:0000470">
    <property type="term" value="P:maturation of LSU-rRNA"/>
    <property type="evidence" value="ECO:0007669"/>
    <property type="project" value="TreeGrafter"/>
</dbReference>
<feature type="binding site" evidence="9">
    <location>
        <begin position="341"/>
        <end position="347"/>
    </location>
    <ligand>
        <name>S-adenosyl-L-methionine</name>
        <dbReference type="ChEBI" id="CHEBI:59789"/>
    </ligand>
</feature>
<dbReference type="SUPFAM" id="SSF53335">
    <property type="entry name" value="S-adenosyl-L-methionine-dependent methyltransferases"/>
    <property type="match status" value="1"/>
</dbReference>
<evidence type="ECO:0000259" key="11">
    <source>
        <dbReference type="PROSITE" id="PS51686"/>
    </source>
</evidence>
<dbReference type="GO" id="GO:0009383">
    <property type="term" value="F:rRNA (cytosine-C5-)-methyltransferase activity"/>
    <property type="evidence" value="ECO:0007669"/>
    <property type="project" value="TreeGrafter"/>
</dbReference>
<keyword evidence="7" id="KW-0689">Ribosomal protein</keyword>
<evidence type="ECO:0000256" key="7">
    <source>
        <dbReference type="ARBA" id="ARBA00022980"/>
    </source>
</evidence>
<dbReference type="Pfam" id="PF17777">
    <property type="entry name" value="RL10P_insert"/>
    <property type="match status" value="1"/>
</dbReference>
<dbReference type="GO" id="GO:1990904">
    <property type="term" value="C:ribonucleoprotein complex"/>
    <property type="evidence" value="ECO:0007669"/>
    <property type="project" value="UniProtKB-KW"/>
</dbReference>
<dbReference type="Gene3D" id="3.30.70.1730">
    <property type="match status" value="1"/>
</dbReference>
<keyword evidence="3 9" id="KW-0489">Methyltransferase</keyword>
<dbReference type="InterPro" id="IPR011023">
    <property type="entry name" value="Nop2p"/>
</dbReference>
<dbReference type="FunFam" id="3.90.105.20:FF:000001">
    <property type="entry name" value="60S acidic ribosomal protein P0"/>
    <property type="match status" value="1"/>
</dbReference>
<dbReference type="InterPro" id="IPR043164">
    <property type="entry name" value="Ribosomal_uL10-like_insert_sf"/>
</dbReference>
<dbReference type="InterPro" id="IPR018314">
    <property type="entry name" value="RsmB/NOL1/NOP2-like_CS"/>
</dbReference>
<feature type="region of interest" description="Disordered" evidence="10">
    <location>
        <begin position="541"/>
        <end position="560"/>
    </location>
</feature>
<feature type="binding site" evidence="9">
    <location>
        <position position="410"/>
    </location>
    <ligand>
        <name>S-adenosyl-L-methionine</name>
        <dbReference type="ChEBI" id="CHEBI:59789"/>
    </ligand>
</feature>